<dbReference type="AlphaFoldDB" id="A0A7V0NEC9"/>
<gene>
    <name evidence="2" type="ORF">ENF30_01340</name>
</gene>
<feature type="transmembrane region" description="Helical" evidence="1">
    <location>
        <begin position="127"/>
        <end position="146"/>
    </location>
</feature>
<proteinExistence type="predicted"/>
<feature type="transmembrane region" description="Helical" evidence="1">
    <location>
        <begin position="152"/>
        <end position="170"/>
    </location>
</feature>
<feature type="transmembrane region" description="Helical" evidence="1">
    <location>
        <begin position="98"/>
        <end position="120"/>
    </location>
</feature>
<dbReference type="EMBL" id="DQWQ01000060">
    <property type="protein sequence ID" value="HDD35422.1"/>
    <property type="molecule type" value="Genomic_DNA"/>
</dbReference>
<protein>
    <submittedName>
        <fullName evidence="2">Uncharacterized protein</fullName>
    </submittedName>
</protein>
<keyword evidence="1" id="KW-0812">Transmembrane</keyword>
<organism evidence="2">
    <name type="scientific">Desulfofervidus auxilii</name>
    <dbReference type="NCBI Taxonomy" id="1621989"/>
    <lineage>
        <taxon>Bacteria</taxon>
        <taxon>Pseudomonadati</taxon>
        <taxon>Thermodesulfobacteriota</taxon>
        <taxon>Candidatus Desulfofervidia</taxon>
        <taxon>Candidatus Desulfofervidales</taxon>
        <taxon>Candidatus Desulfofervidaceae</taxon>
        <taxon>Candidatus Desulfofervidus</taxon>
    </lineage>
</organism>
<dbReference type="Proteomes" id="UP000885706">
    <property type="component" value="Unassembled WGS sequence"/>
</dbReference>
<accession>A0A7V0NEC9</accession>
<evidence type="ECO:0000256" key="1">
    <source>
        <dbReference type="SAM" id="Phobius"/>
    </source>
</evidence>
<reference evidence="2" key="1">
    <citation type="journal article" date="2020" name="mSystems">
        <title>Genome- and Community-Level Interaction Insights into Carbon Utilization and Element Cycling Functions of Hydrothermarchaeota in Hydrothermal Sediment.</title>
        <authorList>
            <person name="Zhou Z."/>
            <person name="Liu Y."/>
            <person name="Xu W."/>
            <person name="Pan J."/>
            <person name="Luo Z.H."/>
            <person name="Li M."/>
        </authorList>
    </citation>
    <scope>NUCLEOTIDE SEQUENCE [LARGE SCALE GENOMIC DNA]</scope>
    <source>
        <strain evidence="2">HyVt-113</strain>
    </source>
</reference>
<comment type="caution">
    <text evidence="2">The sequence shown here is derived from an EMBL/GenBank/DDBJ whole genome shotgun (WGS) entry which is preliminary data.</text>
</comment>
<sequence length="218" mass="24610">MSSPKKCPNCGLINPDIAQRCDCGYDFECGEIKSPYVKPSRKKHLLKPEGTPTGIKDLGRFYLMFASVSGIVFPLVILRRVFQSAWLWHTHPADIIPGVIPILAVIIGICILVIIASIHLMKLKKWAWSFFIICHGLFGTLCVIIAFSGFDIATSLVALLLNVLILWYLYSAKEHYFKPALSQVSLEEKMKEEHNQKSLSPISLEEKMKVDLNQHLKD</sequence>
<name>A0A7V0NEC9_DESA2</name>
<keyword evidence="1" id="KW-1133">Transmembrane helix</keyword>
<feature type="transmembrane region" description="Helical" evidence="1">
    <location>
        <begin position="61"/>
        <end position="78"/>
    </location>
</feature>
<feature type="non-terminal residue" evidence="2">
    <location>
        <position position="218"/>
    </location>
</feature>
<keyword evidence="1" id="KW-0472">Membrane</keyword>
<evidence type="ECO:0000313" key="2">
    <source>
        <dbReference type="EMBL" id="HDD35422.1"/>
    </source>
</evidence>